<organism evidence="7 8">
    <name type="scientific">Phocaeicola vulgatus</name>
    <name type="common">Bacteroides vulgatus</name>
    <dbReference type="NCBI Taxonomy" id="821"/>
    <lineage>
        <taxon>Bacteria</taxon>
        <taxon>Pseudomonadati</taxon>
        <taxon>Bacteroidota</taxon>
        <taxon>Bacteroidia</taxon>
        <taxon>Bacteroidales</taxon>
        <taxon>Bacteroidaceae</taxon>
        <taxon>Phocaeicola</taxon>
    </lineage>
</organism>
<evidence type="ECO:0000313" key="7">
    <source>
        <dbReference type="EMBL" id="RGL84207.1"/>
    </source>
</evidence>
<feature type="transmembrane region" description="Helical" evidence="6">
    <location>
        <begin position="323"/>
        <end position="345"/>
    </location>
</feature>
<reference evidence="7 8" key="1">
    <citation type="submission" date="2018-08" db="EMBL/GenBank/DDBJ databases">
        <title>A genome reference for cultivated species of the human gut microbiota.</title>
        <authorList>
            <person name="Zou Y."/>
            <person name="Xue W."/>
            <person name="Luo G."/>
        </authorList>
    </citation>
    <scope>NUCLEOTIDE SEQUENCE [LARGE SCALE GENOMIC DNA]</scope>
    <source>
        <strain evidence="7 8">TF05-18</strain>
    </source>
</reference>
<comment type="caution">
    <text evidence="7">The sequence shown here is derived from an EMBL/GenBank/DDBJ whole genome shotgun (WGS) entry which is preliminary data.</text>
</comment>
<keyword evidence="4 6" id="KW-1133">Transmembrane helix</keyword>
<dbReference type="Proteomes" id="UP000261278">
    <property type="component" value="Unassembled WGS sequence"/>
</dbReference>
<proteinExistence type="predicted"/>
<gene>
    <name evidence="7" type="ORF">DXC44_15085</name>
</gene>
<evidence type="ECO:0000256" key="4">
    <source>
        <dbReference type="ARBA" id="ARBA00022989"/>
    </source>
</evidence>
<dbReference type="PANTHER" id="PTHR30250">
    <property type="entry name" value="PST FAMILY PREDICTED COLANIC ACID TRANSPORTER"/>
    <property type="match status" value="1"/>
</dbReference>
<keyword evidence="5 6" id="KW-0472">Membrane</keyword>
<feature type="transmembrane region" description="Helical" evidence="6">
    <location>
        <begin position="415"/>
        <end position="437"/>
    </location>
</feature>
<evidence type="ECO:0000313" key="8">
    <source>
        <dbReference type="Proteomes" id="UP000261278"/>
    </source>
</evidence>
<dbReference type="EMBL" id="QSSN01000019">
    <property type="protein sequence ID" value="RGL84207.1"/>
    <property type="molecule type" value="Genomic_DNA"/>
</dbReference>
<feature type="transmembrane region" description="Helical" evidence="6">
    <location>
        <begin position="293"/>
        <end position="317"/>
    </location>
</feature>
<name>A0A3E4T1I3_PHOVU</name>
<dbReference type="PANTHER" id="PTHR30250:SF26">
    <property type="entry name" value="PSMA PROTEIN"/>
    <property type="match status" value="1"/>
</dbReference>
<sequence>MFIMMAISLYTSRVILNTLGVSDYGIYNVIGGFVAMFTLLSGSLTNAVSRFLTYEIGKSSNHLNLVFSTSLTVMFFLSLIVLLVGETAGYWFLNSKMNIPIDRIVAANWTLQCSLLTFAVNLISVPYNAMIIANEKMLAFTYISIFEAVLKLLIVYLVLLSTCEKLVVYSILLLLVSILIRLLYGVYAKRNFKDSTYHFVYDKQLLKKITNFAGWNFLGSGAAIINIHGVNMLMNLFFGVTVNAARGIATQVNNAVQQFVYNFMIALNPQITKSYAQEDYSYVRILIFRGAKFSFFLMLIFVIPLCVETEIILKWWLNIVPQYAIPFVQWTLITSLVTILTSTMITGLHATGKIKKYMIIVGGIECMNFPITYVFFKIGYMPMSAYYIYFITNVILIFLRIYLVKDLLYFRLKDFFCKVIFRCTLVSLTAPLLPLIIRNIQSSSFLRCFEVFVISFLSTVTFVYMIGIDKKERIYIKNYIRNFYYKMRAQI</sequence>
<feature type="transmembrane region" description="Helical" evidence="6">
    <location>
        <begin position="166"/>
        <end position="184"/>
    </location>
</feature>
<evidence type="ECO:0000256" key="5">
    <source>
        <dbReference type="ARBA" id="ARBA00023136"/>
    </source>
</evidence>
<accession>A0A3E4T1I3</accession>
<keyword evidence="2" id="KW-1003">Cell membrane</keyword>
<feature type="transmembrane region" description="Helical" evidence="6">
    <location>
        <begin position="137"/>
        <end position="160"/>
    </location>
</feature>
<feature type="transmembrane region" description="Helical" evidence="6">
    <location>
        <begin position="24"/>
        <end position="44"/>
    </location>
</feature>
<comment type="subcellular location">
    <subcellularLocation>
        <location evidence="1">Cell membrane</location>
        <topology evidence="1">Multi-pass membrane protein</topology>
    </subcellularLocation>
</comment>
<evidence type="ECO:0000256" key="3">
    <source>
        <dbReference type="ARBA" id="ARBA00022692"/>
    </source>
</evidence>
<feature type="transmembrane region" description="Helical" evidence="6">
    <location>
        <begin position="104"/>
        <end position="125"/>
    </location>
</feature>
<evidence type="ECO:0000256" key="1">
    <source>
        <dbReference type="ARBA" id="ARBA00004651"/>
    </source>
</evidence>
<feature type="transmembrane region" description="Helical" evidence="6">
    <location>
        <begin position="357"/>
        <end position="380"/>
    </location>
</feature>
<dbReference type="AlphaFoldDB" id="A0A3E4T1I3"/>
<dbReference type="InterPro" id="IPR050833">
    <property type="entry name" value="Poly_Biosynth_Transport"/>
</dbReference>
<feature type="transmembrane region" description="Helical" evidence="6">
    <location>
        <begin position="386"/>
        <end position="403"/>
    </location>
</feature>
<evidence type="ECO:0000256" key="2">
    <source>
        <dbReference type="ARBA" id="ARBA00022475"/>
    </source>
</evidence>
<protein>
    <submittedName>
        <fullName evidence="7">Lipopolysaccharide biosynthesis protein</fullName>
    </submittedName>
</protein>
<feature type="transmembrane region" description="Helical" evidence="6">
    <location>
        <begin position="65"/>
        <end position="84"/>
    </location>
</feature>
<keyword evidence="3 6" id="KW-0812">Transmembrane</keyword>
<feature type="transmembrane region" description="Helical" evidence="6">
    <location>
        <begin position="449"/>
        <end position="468"/>
    </location>
</feature>
<evidence type="ECO:0000256" key="6">
    <source>
        <dbReference type="SAM" id="Phobius"/>
    </source>
</evidence>
<dbReference type="GO" id="GO:0005886">
    <property type="term" value="C:plasma membrane"/>
    <property type="evidence" value="ECO:0007669"/>
    <property type="project" value="UniProtKB-SubCell"/>
</dbReference>